<dbReference type="SUPFAM" id="SSF51735">
    <property type="entry name" value="NAD(P)-binding Rossmann-fold domains"/>
    <property type="match status" value="1"/>
</dbReference>
<name>A0A1B1UYE0_STAHA</name>
<dbReference type="Gene3D" id="3.40.50.720">
    <property type="entry name" value="NAD(P)-binding Rossmann-like Domain"/>
    <property type="match status" value="1"/>
</dbReference>
<evidence type="ECO:0000256" key="1">
    <source>
        <dbReference type="ARBA" id="ARBA00022857"/>
    </source>
</evidence>
<dbReference type="GO" id="GO:0005829">
    <property type="term" value="C:cytosol"/>
    <property type="evidence" value="ECO:0007669"/>
    <property type="project" value="TreeGrafter"/>
</dbReference>
<accession>A0A1B1UYE0</accession>
<dbReference type="PANTHER" id="PTHR48106">
    <property type="entry name" value="QUINONE OXIDOREDUCTASE PIG3-RELATED"/>
    <property type="match status" value="1"/>
</dbReference>
<reference evidence="4" key="1">
    <citation type="submission" date="2016-05" db="EMBL/GenBank/DDBJ databases">
        <title>Clue for the horizontal gene transfer of serine-aspartate repeat gene from a novel composite staphylococcal cassette chromosome of Staphylococcus haemolyticus.</title>
        <authorList>
            <person name="Wu Z."/>
            <person name="Xue H."/>
            <person name="Zhao X."/>
        </authorList>
    </citation>
    <scope>NUCLEOTIDE SEQUENCE</scope>
    <source>
        <strain evidence="4">BC05211</strain>
    </source>
</reference>
<proteinExistence type="predicted"/>
<dbReference type="InterPro" id="IPR013149">
    <property type="entry name" value="ADH-like_C"/>
</dbReference>
<evidence type="ECO:0000256" key="2">
    <source>
        <dbReference type="ARBA" id="ARBA00023002"/>
    </source>
</evidence>
<feature type="domain" description="Alcohol dehydrogenase-like C-terminal" evidence="3">
    <location>
        <begin position="1"/>
        <end position="63"/>
    </location>
</feature>
<dbReference type="GeneID" id="71769070"/>
<dbReference type="GO" id="GO:0035925">
    <property type="term" value="F:mRNA 3'-UTR AU-rich region binding"/>
    <property type="evidence" value="ECO:0007669"/>
    <property type="project" value="TreeGrafter"/>
</dbReference>
<evidence type="ECO:0000313" key="4">
    <source>
        <dbReference type="EMBL" id="ANW08095.1"/>
    </source>
</evidence>
<dbReference type="EMBL" id="KX181861">
    <property type="protein sequence ID" value="ANW08095.1"/>
    <property type="molecule type" value="Genomic_DNA"/>
</dbReference>
<protein>
    <recommendedName>
        <fullName evidence="3">Alcohol dehydrogenase-like C-terminal domain-containing protein</fullName>
    </recommendedName>
</protein>
<dbReference type="RefSeq" id="WP_107366725.1">
    <property type="nucleotide sequence ID" value="NZ_CP090475.1"/>
</dbReference>
<organism evidence="4">
    <name type="scientific">Staphylococcus haemolyticus</name>
    <dbReference type="NCBI Taxonomy" id="1283"/>
    <lineage>
        <taxon>Bacteria</taxon>
        <taxon>Bacillati</taxon>
        <taxon>Bacillota</taxon>
        <taxon>Bacilli</taxon>
        <taxon>Bacillales</taxon>
        <taxon>Staphylococcaceae</taxon>
        <taxon>Staphylococcus</taxon>
    </lineage>
</organism>
<dbReference type="Pfam" id="PF00107">
    <property type="entry name" value="ADH_zinc_N"/>
    <property type="match status" value="1"/>
</dbReference>
<dbReference type="GO" id="GO:0070402">
    <property type="term" value="F:NADPH binding"/>
    <property type="evidence" value="ECO:0007669"/>
    <property type="project" value="TreeGrafter"/>
</dbReference>
<dbReference type="GO" id="GO:0003960">
    <property type="term" value="F:quinone reductase (NADPH) activity"/>
    <property type="evidence" value="ECO:0007669"/>
    <property type="project" value="TreeGrafter"/>
</dbReference>
<keyword evidence="1" id="KW-0521">NADP</keyword>
<evidence type="ECO:0000259" key="3">
    <source>
        <dbReference type="Pfam" id="PF00107"/>
    </source>
</evidence>
<dbReference type="AlphaFoldDB" id="A0A1B1UYE0"/>
<dbReference type="PANTHER" id="PTHR48106:SF13">
    <property type="entry name" value="QUINONE OXIDOREDUCTASE-RELATED"/>
    <property type="match status" value="1"/>
</dbReference>
<keyword evidence="2" id="KW-0560">Oxidoreductase</keyword>
<sequence length="66" mass="7023">MLAKAQGCTKVIAVEIHGRRLSTAKELGATHVINISNEDLIEEVNKITNGKGVSFSVDKIGVSTVM</sequence>
<dbReference type="InterPro" id="IPR036291">
    <property type="entry name" value="NAD(P)-bd_dom_sf"/>
</dbReference>